<dbReference type="RefSeq" id="WP_210540009.1">
    <property type="nucleotide sequence ID" value="NZ_JARAYT010000001.1"/>
</dbReference>
<name>A0ABU4N9Q1_9ACTN</name>
<gene>
    <name evidence="2" type="ORF">PV662_04490</name>
</gene>
<evidence type="ECO:0000313" key="3">
    <source>
        <dbReference type="Proteomes" id="UP001271274"/>
    </source>
</evidence>
<accession>A0ABU4N9Q1</accession>
<dbReference type="EMBL" id="JARAYU010000001">
    <property type="protein sequence ID" value="MDX3699029.1"/>
    <property type="molecule type" value="Genomic_DNA"/>
</dbReference>
<proteinExistence type="predicted"/>
<comment type="caution">
    <text evidence="2">The sequence shown here is derived from an EMBL/GenBank/DDBJ whole genome shotgun (WGS) entry which is preliminary data.</text>
</comment>
<organism evidence="2 3">
    <name type="scientific">Streptomyces europaeiscabiei</name>
    <dbReference type="NCBI Taxonomy" id="146819"/>
    <lineage>
        <taxon>Bacteria</taxon>
        <taxon>Bacillati</taxon>
        <taxon>Actinomycetota</taxon>
        <taxon>Actinomycetes</taxon>
        <taxon>Kitasatosporales</taxon>
        <taxon>Streptomycetaceae</taxon>
        <taxon>Streptomyces</taxon>
    </lineage>
</organism>
<protein>
    <submittedName>
        <fullName evidence="2">Uncharacterized protein</fullName>
    </submittedName>
</protein>
<evidence type="ECO:0000256" key="1">
    <source>
        <dbReference type="SAM" id="MobiDB-lite"/>
    </source>
</evidence>
<reference evidence="2 3" key="1">
    <citation type="journal article" date="2023" name="Microb. Genom.">
        <title>Mesoterricola silvestris gen. nov., sp. nov., Mesoterricola sediminis sp. nov., Geothrix oryzae sp. nov., Geothrix edaphica sp. nov., Geothrix rubra sp. nov., and Geothrix limicola sp. nov., six novel members of Acidobacteriota isolated from soils.</title>
        <authorList>
            <person name="Weisberg A.J."/>
            <person name="Pearce E."/>
            <person name="Kramer C.G."/>
            <person name="Chang J.H."/>
            <person name="Clarke C.R."/>
        </authorList>
    </citation>
    <scope>NUCLEOTIDE SEQUENCE [LARGE SCALE GENOMIC DNA]</scope>
    <source>
        <strain evidence="2 3">ID09-01A</strain>
    </source>
</reference>
<dbReference type="Proteomes" id="UP001271274">
    <property type="component" value="Unassembled WGS sequence"/>
</dbReference>
<keyword evidence="3" id="KW-1185">Reference proteome</keyword>
<feature type="region of interest" description="Disordered" evidence="1">
    <location>
        <begin position="193"/>
        <end position="216"/>
    </location>
</feature>
<sequence>MRQGEPDFAVWEYITITKDSRTGLVIAIGGTQEAAGILQRNGFLNAPGLRGEYHRLPLGLPAEDERHRATAASHTLLSAGYSVHLAPALNTFGPPEDEREAARRYLAQFSRRALNARSGGEVAAVLTEIAEPDAGLLPLLREALVGAFIGWSRLLETAGADPQAAVRLGETAHALARAEDSILLSRNHAARTAHRLAPATTLPSPAQPSAPMSRHR</sequence>
<evidence type="ECO:0000313" key="2">
    <source>
        <dbReference type="EMBL" id="MDX3699029.1"/>
    </source>
</evidence>